<keyword evidence="1" id="KW-1133">Transmembrane helix</keyword>
<dbReference type="OrthoDB" id="364348at2759"/>
<evidence type="ECO:0000313" key="3">
    <source>
        <dbReference type="EMBL" id="CAG9781728.1"/>
    </source>
</evidence>
<feature type="transmembrane region" description="Helical" evidence="1">
    <location>
        <begin position="45"/>
        <end position="63"/>
    </location>
</feature>
<name>A0A9N9N3D0_9NEOP</name>
<reference evidence="3" key="1">
    <citation type="submission" date="2021-12" db="EMBL/GenBank/DDBJ databases">
        <authorList>
            <person name="King R."/>
        </authorList>
    </citation>
    <scope>NUCLEOTIDE SEQUENCE</scope>
</reference>
<reference evidence="3" key="2">
    <citation type="submission" date="2022-10" db="EMBL/GenBank/DDBJ databases">
        <authorList>
            <consortium name="ENA_rothamsted_submissions"/>
            <consortium name="culmorum"/>
            <person name="King R."/>
        </authorList>
    </citation>
    <scope>NUCLEOTIDE SEQUENCE</scope>
</reference>
<keyword evidence="4" id="KW-1185">Reference proteome</keyword>
<sequence length="65" mass="7294">MIHDQGTVVESIEASVEHTASNVESATMELRQAATYKNKLRKKKVYIAIILAIIICIILIIVFNH</sequence>
<evidence type="ECO:0000313" key="4">
    <source>
        <dbReference type="Proteomes" id="UP001153714"/>
    </source>
</evidence>
<accession>A0A9N9N3D0</accession>
<feature type="domain" description="T-SNARE coiled-coil homology" evidence="2">
    <location>
        <begin position="1"/>
        <end position="33"/>
    </location>
</feature>
<dbReference type="Gene3D" id="1.20.5.110">
    <property type="match status" value="1"/>
</dbReference>
<dbReference type="Proteomes" id="UP001153714">
    <property type="component" value="Chromosome 1"/>
</dbReference>
<evidence type="ECO:0000259" key="2">
    <source>
        <dbReference type="PROSITE" id="PS50192"/>
    </source>
</evidence>
<evidence type="ECO:0000256" key="1">
    <source>
        <dbReference type="SAM" id="Phobius"/>
    </source>
</evidence>
<dbReference type="Pfam" id="PF05739">
    <property type="entry name" value="SNARE"/>
    <property type="match status" value="1"/>
</dbReference>
<dbReference type="SUPFAM" id="SSF58038">
    <property type="entry name" value="SNARE fusion complex"/>
    <property type="match status" value="1"/>
</dbReference>
<keyword evidence="1" id="KW-0472">Membrane</keyword>
<protein>
    <recommendedName>
        <fullName evidence="2">t-SNARE coiled-coil homology domain-containing protein</fullName>
    </recommendedName>
</protein>
<keyword evidence="1" id="KW-0812">Transmembrane</keyword>
<proteinExistence type="predicted"/>
<dbReference type="AlphaFoldDB" id="A0A9N9N3D0"/>
<dbReference type="InterPro" id="IPR000727">
    <property type="entry name" value="T_SNARE_dom"/>
</dbReference>
<dbReference type="PROSITE" id="PS50192">
    <property type="entry name" value="T_SNARE"/>
    <property type="match status" value="1"/>
</dbReference>
<organism evidence="3 4">
    <name type="scientific">Diatraea saccharalis</name>
    <name type="common">sugarcane borer</name>
    <dbReference type="NCBI Taxonomy" id="40085"/>
    <lineage>
        <taxon>Eukaryota</taxon>
        <taxon>Metazoa</taxon>
        <taxon>Ecdysozoa</taxon>
        <taxon>Arthropoda</taxon>
        <taxon>Hexapoda</taxon>
        <taxon>Insecta</taxon>
        <taxon>Pterygota</taxon>
        <taxon>Neoptera</taxon>
        <taxon>Endopterygota</taxon>
        <taxon>Lepidoptera</taxon>
        <taxon>Glossata</taxon>
        <taxon>Ditrysia</taxon>
        <taxon>Pyraloidea</taxon>
        <taxon>Crambidae</taxon>
        <taxon>Crambinae</taxon>
        <taxon>Diatraea</taxon>
    </lineage>
</organism>
<dbReference type="EMBL" id="OU893332">
    <property type="protein sequence ID" value="CAG9781728.1"/>
    <property type="molecule type" value="Genomic_DNA"/>
</dbReference>
<gene>
    <name evidence="3" type="ORF">DIATSA_LOCUS51</name>
</gene>